<feature type="transmembrane region" description="Helical" evidence="6">
    <location>
        <begin position="205"/>
        <end position="222"/>
    </location>
</feature>
<organism evidence="7 8">
    <name type="scientific">Flammeovirga aprica JL-4</name>
    <dbReference type="NCBI Taxonomy" id="694437"/>
    <lineage>
        <taxon>Bacteria</taxon>
        <taxon>Pseudomonadati</taxon>
        <taxon>Bacteroidota</taxon>
        <taxon>Cytophagia</taxon>
        <taxon>Cytophagales</taxon>
        <taxon>Flammeovirgaceae</taxon>
        <taxon>Flammeovirga</taxon>
    </lineage>
</organism>
<keyword evidence="8" id="KW-1185">Reference proteome</keyword>
<feature type="transmembrane region" description="Helical" evidence="6">
    <location>
        <begin position="295"/>
        <end position="315"/>
    </location>
</feature>
<evidence type="ECO:0000256" key="2">
    <source>
        <dbReference type="ARBA" id="ARBA00022475"/>
    </source>
</evidence>
<dbReference type="Gene3D" id="1.20.1250.20">
    <property type="entry name" value="MFS general substrate transporter like domains"/>
    <property type="match status" value="2"/>
</dbReference>
<dbReference type="NCBIfam" id="TIGR00885">
    <property type="entry name" value="fucP"/>
    <property type="match status" value="1"/>
</dbReference>
<reference evidence="7 8" key="1">
    <citation type="submission" date="2020-04" db="EMBL/GenBank/DDBJ databases">
        <title>Flammeovirga sp. SR4, a novel species isolated from seawater.</title>
        <authorList>
            <person name="Wang X."/>
        </authorList>
    </citation>
    <scope>NUCLEOTIDE SEQUENCE [LARGE SCALE GENOMIC DNA]</scope>
    <source>
        <strain evidence="7 8">ATCC 23126</strain>
    </source>
</reference>
<evidence type="ECO:0000256" key="5">
    <source>
        <dbReference type="ARBA" id="ARBA00023136"/>
    </source>
</evidence>
<dbReference type="RefSeq" id="WP_169659022.1">
    <property type="nucleotide sequence ID" value="NZ_JABANE010000074.1"/>
</dbReference>
<evidence type="ECO:0000256" key="6">
    <source>
        <dbReference type="SAM" id="Phobius"/>
    </source>
</evidence>
<dbReference type="GO" id="GO:0015535">
    <property type="term" value="F:fucose:proton symporter activity"/>
    <property type="evidence" value="ECO:0007669"/>
    <property type="project" value="InterPro"/>
</dbReference>
<feature type="transmembrane region" description="Helical" evidence="6">
    <location>
        <begin position="346"/>
        <end position="365"/>
    </location>
</feature>
<keyword evidence="5 6" id="KW-0472">Membrane</keyword>
<feature type="transmembrane region" description="Helical" evidence="6">
    <location>
        <begin position="322"/>
        <end position="340"/>
    </location>
</feature>
<keyword evidence="2" id="KW-1003">Cell membrane</keyword>
<dbReference type="EMBL" id="JABANE010000074">
    <property type="protein sequence ID" value="NME70793.1"/>
    <property type="molecule type" value="Genomic_DNA"/>
</dbReference>
<evidence type="ECO:0000256" key="4">
    <source>
        <dbReference type="ARBA" id="ARBA00022989"/>
    </source>
</evidence>
<proteinExistence type="predicted"/>
<protein>
    <submittedName>
        <fullName evidence="7">L-fucose:H+ symporter permease</fullName>
    </submittedName>
</protein>
<dbReference type="GO" id="GO:0005886">
    <property type="term" value="C:plasma membrane"/>
    <property type="evidence" value="ECO:0007669"/>
    <property type="project" value="UniProtKB-SubCell"/>
</dbReference>
<dbReference type="PANTHER" id="PTHR43702">
    <property type="entry name" value="L-FUCOSE-PROTON SYMPORTER"/>
    <property type="match status" value="1"/>
</dbReference>
<comment type="caution">
    <text evidence="7">The sequence shown here is derived from an EMBL/GenBank/DDBJ whole genome shotgun (WGS) entry which is preliminary data.</text>
</comment>
<dbReference type="PANTHER" id="PTHR43702:SF11">
    <property type="entry name" value="L-FUCOSE-PROTON SYMPORTER"/>
    <property type="match status" value="1"/>
</dbReference>
<evidence type="ECO:0000313" key="8">
    <source>
        <dbReference type="Proteomes" id="UP000576082"/>
    </source>
</evidence>
<evidence type="ECO:0000256" key="1">
    <source>
        <dbReference type="ARBA" id="ARBA00004429"/>
    </source>
</evidence>
<dbReference type="InterPro" id="IPR011701">
    <property type="entry name" value="MFS"/>
</dbReference>
<feature type="transmembrane region" description="Helical" evidence="6">
    <location>
        <begin position="55"/>
        <end position="75"/>
    </location>
</feature>
<gene>
    <name evidence="7" type="primary">fucP</name>
    <name evidence="7" type="ORF">HHU12_22660</name>
</gene>
<dbReference type="InterPro" id="IPR005275">
    <property type="entry name" value="Lfuc_symporter_FucP"/>
</dbReference>
<accession>A0A7X9RY06</accession>
<feature type="transmembrane region" description="Helical" evidence="6">
    <location>
        <begin position="377"/>
        <end position="395"/>
    </location>
</feature>
<keyword evidence="3 6" id="KW-0812">Transmembrane</keyword>
<comment type="subcellular location">
    <subcellularLocation>
        <location evidence="1">Cell inner membrane</location>
        <topology evidence="1">Multi-pass membrane protein</topology>
    </subcellularLocation>
</comment>
<dbReference type="CDD" id="cd17394">
    <property type="entry name" value="MFS_FucP_like"/>
    <property type="match status" value="1"/>
</dbReference>
<dbReference type="InterPro" id="IPR036259">
    <property type="entry name" value="MFS_trans_sf"/>
</dbReference>
<dbReference type="InterPro" id="IPR050375">
    <property type="entry name" value="MFS_TsgA-like"/>
</dbReference>
<dbReference type="Pfam" id="PF07690">
    <property type="entry name" value="MFS_1"/>
    <property type="match status" value="1"/>
</dbReference>
<feature type="transmembrane region" description="Helical" evidence="6">
    <location>
        <begin position="252"/>
        <end position="275"/>
    </location>
</feature>
<dbReference type="AlphaFoldDB" id="A0A7X9RY06"/>
<name>A0A7X9RY06_9BACT</name>
<feature type="transmembrane region" description="Helical" evidence="6">
    <location>
        <begin position="145"/>
        <end position="163"/>
    </location>
</feature>
<evidence type="ECO:0000256" key="3">
    <source>
        <dbReference type="ARBA" id="ARBA00022692"/>
    </source>
</evidence>
<dbReference type="Proteomes" id="UP000576082">
    <property type="component" value="Unassembled WGS sequence"/>
</dbReference>
<dbReference type="SUPFAM" id="SSF103473">
    <property type="entry name" value="MFS general substrate transporter"/>
    <property type="match status" value="1"/>
</dbReference>
<sequence length="456" mass="50506">MNNQKKEALIPKELIFPFLLVTILFPLWGFAADITNPLVAAFSRIFLMSNFEGALIQFCFYGGYCAMAIPAAIFIRKYSYKSGVMMGLGLYAAGALLFIPSAWLANFYPFLVSYFIMTCGLSFLETSAGPYVLSMGSPSRATQRLNFAQSFYPVGSLIGMFTAKNFIQVKLNDADTATRQGLLESNPAQFESIQLSDLDVVSSPYIFIGLVLIVLLVIYKLSNMPNHFDSKEPLNLKATLRRLKANPRYKEGVIAQFFYVGAEVMCWTFIIHYGVRVFMNEGMTEKVSEQVALQYNIYAMITFGICRFLFTYLLNYIKSGQLLKIVSLMAIGFTLLLIFIDGRWGIYSFIGISGCLSMMWPTIFGSALTGMKADSKIASAGMILVIGGGSLLPPLQGKLIDIGNETGSLLGIPAVNASFVLVLICFMVIAFYGYRLQKIHEPEFEKTGELAEGAKE</sequence>
<evidence type="ECO:0000313" key="7">
    <source>
        <dbReference type="EMBL" id="NME70793.1"/>
    </source>
</evidence>
<keyword evidence="4 6" id="KW-1133">Transmembrane helix</keyword>
<feature type="transmembrane region" description="Helical" evidence="6">
    <location>
        <begin position="87"/>
        <end position="105"/>
    </location>
</feature>
<feature type="transmembrane region" description="Helical" evidence="6">
    <location>
        <begin position="415"/>
        <end position="434"/>
    </location>
</feature>
<feature type="transmembrane region" description="Helical" evidence="6">
    <location>
        <begin position="111"/>
        <end position="133"/>
    </location>
</feature>